<dbReference type="PANTHER" id="PTHR13182:SF8">
    <property type="entry name" value="CYTOPLASMIC 60S SUBUNIT BIOGENESIS FACTOR ZNF622"/>
    <property type="match status" value="1"/>
</dbReference>
<keyword evidence="4" id="KW-1185">Reference proteome</keyword>
<dbReference type="GO" id="GO:0042273">
    <property type="term" value="P:ribosomal large subunit biogenesis"/>
    <property type="evidence" value="ECO:0007669"/>
    <property type="project" value="TreeGrafter"/>
</dbReference>
<organism evidence="3">
    <name type="scientific">Oikopleura dioica</name>
    <name type="common">Tunicate</name>
    <dbReference type="NCBI Taxonomy" id="34765"/>
    <lineage>
        <taxon>Eukaryota</taxon>
        <taxon>Metazoa</taxon>
        <taxon>Chordata</taxon>
        <taxon>Tunicata</taxon>
        <taxon>Appendicularia</taxon>
        <taxon>Copelata</taxon>
        <taxon>Oikopleuridae</taxon>
        <taxon>Oikopleura</taxon>
    </lineage>
</organism>
<reference evidence="3" key="1">
    <citation type="journal article" date="2010" name="Science">
        <title>Plasticity of animal genome architecture unmasked by rapid evolution of a pelagic tunicate.</title>
        <authorList>
            <person name="Denoeud F."/>
            <person name="Henriet S."/>
            <person name="Mungpakdee S."/>
            <person name="Aury J.M."/>
            <person name="Da Silva C."/>
            <person name="Brinkmann H."/>
            <person name="Mikhaleva J."/>
            <person name="Olsen L.C."/>
            <person name="Jubin C."/>
            <person name="Canestro C."/>
            <person name="Bouquet J.M."/>
            <person name="Danks G."/>
            <person name="Poulain J."/>
            <person name="Campsteijn C."/>
            <person name="Adamski M."/>
            <person name="Cross I."/>
            <person name="Yadetie F."/>
            <person name="Muffato M."/>
            <person name="Louis A."/>
            <person name="Butcher S."/>
            <person name="Tsagkogeorga G."/>
            <person name="Konrad A."/>
            <person name="Singh S."/>
            <person name="Jensen M.F."/>
            <person name="Cong E.H."/>
            <person name="Eikeseth-Otteraa H."/>
            <person name="Noel B."/>
            <person name="Anthouard V."/>
            <person name="Porcel B.M."/>
            <person name="Kachouri-Lafond R."/>
            <person name="Nishino A."/>
            <person name="Ugolini M."/>
            <person name="Chourrout P."/>
            <person name="Nishida H."/>
            <person name="Aasland R."/>
            <person name="Huzurbazar S."/>
            <person name="Westhof E."/>
            <person name="Delsuc F."/>
            <person name="Lehrach H."/>
            <person name="Reinhardt R."/>
            <person name="Weissenbach J."/>
            <person name="Roy S.W."/>
            <person name="Artiguenave F."/>
            <person name="Postlethwait J.H."/>
            <person name="Manak J.R."/>
            <person name="Thompson E.M."/>
            <person name="Jaillon O."/>
            <person name="Du Pasquier L."/>
            <person name="Boudinot P."/>
            <person name="Liberles D.A."/>
            <person name="Volff J.N."/>
            <person name="Philippe H."/>
            <person name="Lenhard B."/>
            <person name="Roest Crollius H."/>
            <person name="Wincker P."/>
            <person name="Chourrout D."/>
        </authorList>
    </citation>
    <scope>NUCLEOTIDE SEQUENCE [LARGE SCALE GENOMIC DNA]</scope>
</reference>
<evidence type="ECO:0000313" key="3">
    <source>
        <dbReference type="EMBL" id="CBY19238.1"/>
    </source>
</evidence>
<dbReference type="AlphaFoldDB" id="E4XDK0"/>
<evidence type="ECO:0000259" key="2">
    <source>
        <dbReference type="Pfam" id="PF12756"/>
    </source>
</evidence>
<dbReference type="OrthoDB" id="19329at2759"/>
<feature type="region of interest" description="Disordered" evidence="1">
    <location>
        <begin position="1"/>
        <end position="32"/>
    </location>
</feature>
<feature type="domain" description="ZN622/Rei1/Reh1 zinc finger C2H2-type" evidence="2">
    <location>
        <begin position="59"/>
        <end position="158"/>
    </location>
</feature>
<accession>E4XDK0</accession>
<gene>
    <name evidence="3" type="ORF">GSOID_T00008244001</name>
</gene>
<dbReference type="Pfam" id="PF12756">
    <property type="entry name" value="zf-C2H2_2"/>
    <property type="match status" value="1"/>
</dbReference>
<evidence type="ECO:0000313" key="4">
    <source>
        <dbReference type="Proteomes" id="UP000001307"/>
    </source>
</evidence>
<protein>
    <recommendedName>
        <fullName evidence="2">ZN622/Rei1/Reh1 zinc finger C2H2-type domain-containing protein</fullName>
    </recommendedName>
</protein>
<dbReference type="InterPro" id="IPR040025">
    <property type="entry name" value="Znf622/Rei1/Reh1"/>
</dbReference>
<feature type="compositionally biased region" description="Acidic residues" evidence="1">
    <location>
        <begin position="8"/>
        <end position="32"/>
    </location>
</feature>
<name>E4XDK0_OIKDI</name>
<dbReference type="InParanoid" id="E4XDK0"/>
<sequence>MERSAELDAAEEDEEWEDMSDSDEDGEEMEEDLIEQDLKEEDVLCIEDGKHQREIPVNECLFSGHISKNIDANIFYMEKNYSFFIPMKENLVDKNGLMRYLGRKVGVGNICLTCNETGRAFYSLQAVRDHMIKLGHVRLEMNGEKALEYSEFYDFDDSDDEEGQEKDESMVGEMVLADGSVIGHRSLWKYYKQSFDPRMALVPSKRANQINKYRAIGWYGDVTNQQAQINEFKKVAKFKKKMTLRIGLRNNMNDNMKHFKRRDGFCM</sequence>
<dbReference type="GO" id="GO:0030687">
    <property type="term" value="C:preribosome, large subunit precursor"/>
    <property type="evidence" value="ECO:0007669"/>
    <property type="project" value="TreeGrafter"/>
</dbReference>
<dbReference type="InterPro" id="IPR041661">
    <property type="entry name" value="ZN622/Rei1/Reh1_Znf-C2H2"/>
</dbReference>
<dbReference type="EMBL" id="FN653039">
    <property type="protein sequence ID" value="CBY19238.1"/>
    <property type="molecule type" value="Genomic_DNA"/>
</dbReference>
<dbReference type="PANTHER" id="PTHR13182">
    <property type="entry name" value="ZINC FINGER PROTEIN 622"/>
    <property type="match status" value="1"/>
</dbReference>
<dbReference type="Proteomes" id="UP000001307">
    <property type="component" value="Unassembled WGS sequence"/>
</dbReference>
<evidence type="ECO:0000256" key="1">
    <source>
        <dbReference type="SAM" id="MobiDB-lite"/>
    </source>
</evidence>
<proteinExistence type="predicted"/>